<reference evidence="1 2" key="1">
    <citation type="journal article" date="2001" name="J. Bacteriol.">
        <title>Genome sequence and comparative analysis of the solvent-producing bacterium Clostridium acetobutylicum.</title>
        <authorList>
            <person name="Nolling J."/>
            <person name="Breton G."/>
            <person name="Omelchenko M.V."/>
            <person name="Makarova K.S."/>
            <person name="Zeng Q."/>
            <person name="Gibson R."/>
            <person name="Lee H.M."/>
            <person name="Dubois J."/>
            <person name="Qiu D."/>
            <person name="Hitti J."/>
            <person name="Wolf Y.I."/>
            <person name="Tatusov R.L."/>
            <person name="Sabathe F."/>
            <person name="Doucette-Stamm L."/>
            <person name="Soucaille P."/>
            <person name="Daly M.J."/>
            <person name="Bennett G.N."/>
            <person name="Koonin E.V."/>
            <person name="Smith D.R."/>
        </authorList>
    </citation>
    <scope>NUCLEOTIDE SEQUENCE [LARGE SCALE GENOMIC DNA]</scope>
    <source>
        <strain evidence="2">ATCC 824 / DSM 792 / JCM 1419 / LMG 5710 / VKM B-1787</strain>
    </source>
</reference>
<dbReference type="EMBL" id="AE001437">
    <property type="protein sequence ID" value="AAK80723.1"/>
    <property type="molecule type" value="Genomic_DNA"/>
</dbReference>
<protein>
    <submittedName>
        <fullName evidence="1">Uncharacterized protein</fullName>
    </submittedName>
</protein>
<dbReference type="RefSeq" id="WP_010966064.1">
    <property type="nucleotide sequence ID" value="NC_003030.1"/>
</dbReference>
<dbReference type="OrthoDB" id="1932541at2"/>
<dbReference type="PIR" id="H97241">
    <property type="entry name" value="H97241"/>
</dbReference>
<dbReference type="HOGENOM" id="CLU_191305_1_0_9"/>
<evidence type="ECO:0000313" key="2">
    <source>
        <dbReference type="Proteomes" id="UP000000814"/>
    </source>
</evidence>
<organism evidence="1 2">
    <name type="scientific">Clostridium acetobutylicum (strain ATCC 824 / DSM 792 / JCM 1419 / IAM 19013 / LMG 5710 / NBRC 13948 / NRRL B-527 / VKM B-1787 / 2291 / W)</name>
    <dbReference type="NCBI Taxonomy" id="272562"/>
    <lineage>
        <taxon>Bacteria</taxon>
        <taxon>Bacillati</taxon>
        <taxon>Bacillota</taxon>
        <taxon>Clostridia</taxon>
        <taxon>Eubacteriales</taxon>
        <taxon>Clostridiaceae</taxon>
        <taxon>Clostridium</taxon>
    </lineage>
</organism>
<name>Q97FG1_CLOAB</name>
<dbReference type="Proteomes" id="UP000000814">
    <property type="component" value="Chromosome"/>
</dbReference>
<dbReference type="GeneID" id="44999265"/>
<keyword evidence="2" id="KW-1185">Reference proteome</keyword>
<gene>
    <name evidence="1" type="ordered locus">CA_C2779</name>
</gene>
<sequence>MQSSKLAPFEVLHLTKILNSEITTYKKIDSVSKMTTDEDLKAFFNKMKDEQKNNIKSIQNFIGDE</sequence>
<dbReference type="AlphaFoldDB" id="Q97FG1"/>
<accession>Q97FG1</accession>
<dbReference type="PATRIC" id="fig|272562.8.peg.2966"/>
<proteinExistence type="predicted"/>
<dbReference type="KEGG" id="cac:CA_C2779"/>
<evidence type="ECO:0000313" key="1">
    <source>
        <dbReference type="EMBL" id="AAK80723.1"/>
    </source>
</evidence>
<dbReference type="STRING" id="272562.CA_C2779"/>